<dbReference type="Proteomes" id="UP000054270">
    <property type="component" value="Unassembled WGS sequence"/>
</dbReference>
<evidence type="ECO:0000313" key="2">
    <source>
        <dbReference type="Proteomes" id="UP000054270"/>
    </source>
</evidence>
<sequence>MIFRSTSCFVAFSVPLLALFLNTLVAAASRIFHNHTYTYFRITAQIVEGQRI</sequence>
<organism evidence="1 2">
    <name type="scientific">Hypholoma sublateritium (strain FD-334 SS-4)</name>
    <dbReference type="NCBI Taxonomy" id="945553"/>
    <lineage>
        <taxon>Eukaryota</taxon>
        <taxon>Fungi</taxon>
        <taxon>Dikarya</taxon>
        <taxon>Basidiomycota</taxon>
        <taxon>Agaricomycotina</taxon>
        <taxon>Agaricomycetes</taxon>
        <taxon>Agaricomycetidae</taxon>
        <taxon>Agaricales</taxon>
        <taxon>Agaricineae</taxon>
        <taxon>Strophariaceae</taxon>
        <taxon>Hypholoma</taxon>
    </lineage>
</organism>
<keyword evidence="2" id="KW-1185">Reference proteome</keyword>
<protein>
    <submittedName>
        <fullName evidence="1">Uncharacterized protein</fullName>
    </submittedName>
</protein>
<dbReference type="EMBL" id="KN817622">
    <property type="protein sequence ID" value="KJA16397.1"/>
    <property type="molecule type" value="Genomic_DNA"/>
</dbReference>
<name>A0A0D2KP51_HYPSF</name>
<reference evidence="2" key="1">
    <citation type="submission" date="2014-04" db="EMBL/GenBank/DDBJ databases">
        <title>Evolutionary Origins and Diversification of the Mycorrhizal Mutualists.</title>
        <authorList>
            <consortium name="DOE Joint Genome Institute"/>
            <consortium name="Mycorrhizal Genomics Consortium"/>
            <person name="Kohler A."/>
            <person name="Kuo A."/>
            <person name="Nagy L.G."/>
            <person name="Floudas D."/>
            <person name="Copeland A."/>
            <person name="Barry K.W."/>
            <person name="Cichocki N."/>
            <person name="Veneault-Fourrey C."/>
            <person name="LaButti K."/>
            <person name="Lindquist E.A."/>
            <person name="Lipzen A."/>
            <person name="Lundell T."/>
            <person name="Morin E."/>
            <person name="Murat C."/>
            <person name="Riley R."/>
            <person name="Ohm R."/>
            <person name="Sun H."/>
            <person name="Tunlid A."/>
            <person name="Henrissat B."/>
            <person name="Grigoriev I.V."/>
            <person name="Hibbett D.S."/>
            <person name="Martin F."/>
        </authorList>
    </citation>
    <scope>NUCLEOTIDE SEQUENCE [LARGE SCALE GENOMIC DNA]</scope>
    <source>
        <strain evidence="2">FD-334 SS-4</strain>
    </source>
</reference>
<evidence type="ECO:0000313" key="1">
    <source>
        <dbReference type="EMBL" id="KJA16397.1"/>
    </source>
</evidence>
<gene>
    <name evidence="1" type="ORF">HYPSUDRAFT_294615</name>
</gene>
<proteinExistence type="predicted"/>
<dbReference type="AlphaFoldDB" id="A0A0D2KP51"/>
<accession>A0A0D2KP51</accession>